<dbReference type="PROSITE" id="PS01081">
    <property type="entry name" value="HTH_TETR_1"/>
    <property type="match status" value="1"/>
</dbReference>
<dbReference type="EMBL" id="QXIU01000034">
    <property type="protein sequence ID" value="RIE15190.1"/>
    <property type="molecule type" value="Genomic_DNA"/>
</dbReference>
<dbReference type="EMBL" id="QXIT01000030">
    <property type="protein sequence ID" value="RIE10333.1"/>
    <property type="molecule type" value="Genomic_DNA"/>
</dbReference>
<dbReference type="InterPro" id="IPR036271">
    <property type="entry name" value="Tet_transcr_reg_TetR-rel_C_sf"/>
</dbReference>
<sequence>MQASPRRSVADDRRTALITAAISEFATAGYLAASTNHIVETAGVSKGLLFHYFGDKKGLYIEAVQACITEVMRRFDERVGPTSTDLFERLRQYTLAKWSLIEKDPMIFAFLQEAMTDPPAELRDALLASTAEITASTCQRLFQDIDTSAFRPGVTIEQAMRLLSWTFDGLGKQYTTILRQQPLDLASVRSVMFAEVDTYVALLRHGIETDPS</sequence>
<dbReference type="GO" id="GO:0000976">
    <property type="term" value="F:transcription cis-regulatory region binding"/>
    <property type="evidence" value="ECO:0007669"/>
    <property type="project" value="TreeGrafter"/>
</dbReference>
<dbReference type="Gene3D" id="1.10.10.60">
    <property type="entry name" value="Homeodomain-like"/>
    <property type="match status" value="1"/>
</dbReference>
<accession>A0A398DK04</accession>
<evidence type="ECO:0000313" key="5">
    <source>
        <dbReference type="EMBL" id="RIE15190.1"/>
    </source>
</evidence>
<dbReference type="InterPro" id="IPR050109">
    <property type="entry name" value="HTH-type_TetR-like_transc_reg"/>
</dbReference>
<keyword evidence="1 2" id="KW-0238">DNA-binding</keyword>
<accession>A0A398D6G7</accession>
<dbReference type="InterPro" id="IPR023772">
    <property type="entry name" value="DNA-bd_HTH_TetR-type_CS"/>
</dbReference>
<protein>
    <submittedName>
        <fullName evidence="4">TetR/AcrR family transcriptional regulator</fullName>
    </submittedName>
</protein>
<dbReference type="PRINTS" id="PR00455">
    <property type="entry name" value="HTHTETR"/>
</dbReference>
<dbReference type="PANTHER" id="PTHR30055:SF226">
    <property type="entry name" value="HTH-TYPE TRANSCRIPTIONAL REGULATOR PKSA"/>
    <property type="match status" value="1"/>
</dbReference>
<dbReference type="InterPro" id="IPR049488">
    <property type="entry name" value="TM_1030-like_C"/>
</dbReference>
<dbReference type="SUPFAM" id="SSF48498">
    <property type="entry name" value="Tetracyclin repressor-like, C-terminal domain"/>
    <property type="match status" value="1"/>
</dbReference>
<dbReference type="Pfam" id="PF00440">
    <property type="entry name" value="TetR_N"/>
    <property type="match status" value="1"/>
</dbReference>
<dbReference type="GO" id="GO:0003700">
    <property type="term" value="F:DNA-binding transcription factor activity"/>
    <property type="evidence" value="ECO:0007669"/>
    <property type="project" value="TreeGrafter"/>
</dbReference>
<dbReference type="Pfam" id="PF21256">
    <property type="entry name" value="TetR_C_5-like"/>
    <property type="match status" value="1"/>
</dbReference>
<evidence type="ECO:0000313" key="6">
    <source>
        <dbReference type="Proteomes" id="UP000266260"/>
    </source>
</evidence>
<dbReference type="InterPro" id="IPR001647">
    <property type="entry name" value="HTH_TetR"/>
</dbReference>
<gene>
    <name evidence="5" type="ORF">SMC5_01250</name>
    <name evidence="4" type="ORF">SMC6_01335</name>
</gene>
<name>A0A398D6G7_9BACT</name>
<dbReference type="Gene3D" id="1.10.357.10">
    <property type="entry name" value="Tetracycline Repressor, domain 2"/>
    <property type="match status" value="1"/>
</dbReference>
<proteinExistence type="predicted"/>
<dbReference type="InterPro" id="IPR009057">
    <property type="entry name" value="Homeodomain-like_sf"/>
</dbReference>
<comment type="caution">
    <text evidence="4">The sequence shown here is derived from an EMBL/GenBank/DDBJ whole genome shotgun (WGS) entry which is preliminary data.</text>
</comment>
<organism evidence="4 6">
    <name type="scientific">Candidatus Cryosericum odellii</name>
    <dbReference type="NCBI Taxonomy" id="2290917"/>
    <lineage>
        <taxon>Bacteria</taxon>
        <taxon>Pseudomonadati</taxon>
        <taxon>Caldisericota/Cryosericota group</taxon>
        <taxon>Candidatus Cryosericota</taxon>
        <taxon>Candidatus Cryosericia</taxon>
        <taxon>Candidatus Cryosericales</taxon>
        <taxon>Candidatus Cryosericaceae</taxon>
        <taxon>Candidatus Cryosericum</taxon>
    </lineage>
</organism>
<evidence type="ECO:0000256" key="1">
    <source>
        <dbReference type="ARBA" id="ARBA00023125"/>
    </source>
</evidence>
<reference evidence="6 7" key="1">
    <citation type="submission" date="2018-09" db="EMBL/GenBank/DDBJ databases">
        <title>Discovery and Ecogenomic Context for Candidatus Cryosericales, a Global Caldiserica Order Active in Thawing Permafrost.</title>
        <authorList>
            <person name="Martinez M.A."/>
            <person name="Woodcroft B.J."/>
            <person name="Ignacio Espinoza J.C."/>
            <person name="Zayed A."/>
            <person name="Singleton C.M."/>
            <person name="Boyd J."/>
            <person name="Li Y.-F."/>
            <person name="Purvine S."/>
            <person name="Maughan H."/>
            <person name="Hodgkins S.B."/>
            <person name="Anderson D."/>
            <person name="Sederholm M."/>
            <person name="Temperton B."/>
            <person name="Saleska S.R."/>
            <person name="Tyson G.W."/>
            <person name="Rich V.I."/>
        </authorList>
    </citation>
    <scope>NUCLEOTIDE SEQUENCE [LARGE SCALE GENOMIC DNA]</scope>
    <source>
        <strain evidence="5 7">SMC5</strain>
        <strain evidence="4 6">SMC6</strain>
    </source>
</reference>
<dbReference type="AlphaFoldDB" id="A0A398D6G7"/>
<feature type="domain" description="HTH tetR-type" evidence="3">
    <location>
        <begin position="11"/>
        <end position="71"/>
    </location>
</feature>
<dbReference type="Proteomes" id="UP000266489">
    <property type="component" value="Unassembled WGS sequence"/>
</dbReference>
<dbReference type="RefSeq" id="WP_119119271.1">
    <property type="nucleotide sequence ID" value="NZ_QXIT01000030.1"/>
</dbReference>
<dbReference type="PROSITE" id="PS50977">
    <property type="entry name" value="HTH_TETR_2"/>
    <property type="match status" value="1"/>
</dbReference>
<keyword evidence="6" id="KW-1185">Reference proteome</keyword>
<evidence type="ECO:0000256" key="2">
    <source>
        <dbReference type="PROSITE-ProRule" id="PRU00335"/>
    </source>
</evidence>
<feature type="DNA-binding region" description="H-T-H motif" evidence="2">
    <location>
        <begin position="34"/>
        <end position="53"/>
    </location>
</feature>
<dbReference type="SUPFAM" id="SSF46689">
    <property type="entry name" value="Homeodomain-like"/>
    <property type="match status" value="1"/>
</dbReference>
<evidence type="ECO:0000313" key="7">
    <source>
        <dbReference type="Proteomes" id="UP000266489"/>
    </source>
</evidence>
<evidence type="ECO:0000313" key="4">
    <source>
        <dbReference type="EMBL" id="RIE10333.1"/>
    </source>
</evidence>
<dbReference type="Proteomes" id="UP000266260">
    <property type="component" value="Unassembled WGS sequence"/>
</dbReference>
<dbReference type="PANTHER" id="PTHR30055">
    <property type="entry name" value="HTH-TYPE TRANSCRIPTIONAL REGULATOR RUTR"/>
    <property type="match status" value="1"/>
</dbReference>
<evidence type="ECO:0000259" key="3">
    <source>
        <dbReference type="PROSITE" id="PS50977"/>
    </source>
</evidence>
<dbReference type="OrthoDB" id="9780939at2"/>